<reference evidence="2" key="1">
    <citation type="submission" date="2022-03" db="EMBL/GenBank/DDBJ databases">
        <title>Genome Identification and Characterization of new species Bdellovibrio reynosense LBG001 sp. nov. from a Mexico soil sample.</title>
        <authorList>
            <person name="Camilli A."/>
            <person name="Ajao Y."/>
            <person name="Guo X."/>
        </authorList>
    </citation>
    <scope>NUCLEOTIDE SEQUENCE</scope>
    <source>
        <strain evidence="2">LBG001</strain>
    </source>
</reference>
<keyword evidence="3" id="KW-1185">Reference proteome</keyword>
<keyword evidence="1" id="KW-0732">Signal</keyword>
<accession>A0ABY4C8X3</accession>
<evidence type="ECO:0000313" key="2">
    <source>
        <dbReference type="EMBL" id="UOF01431.1"/>
    </source>
</evidence>
<feature type="chain" id="PRO_5046800152" evidence="1">
    <location>
        <begin position="18"/>
        <end position="334"/>
    </location>
</feature>
<organism evidence="2 3">
    <name type="scientific">Bdellovibrio reynosensis</name>
    <dbReference type="NCBI Taxonomy" id="2835041"/>
    <lineage>
        <taxon>Bacteria</taxon>
        <taxon>Pseudomonadati</taxon>
        <taxon>Bdellovibrionota</taxon>
        <taxon>Bdellovibrionia</taxon>
        <taxon>Bdellovibrionales</taxon>
        <taxon>Pseudobdellovibrionaceae</taxon>
        <taxon>Bdellovibrio</taxon>
    </lineage>
</organism>
<evidence type="ECO:0000313" key="3">
    <source>
        <dbReference type="Proteomes" id="UP000830116"/>
    </source>
</evidence>
<feature type="signal peptide" evidence="1">
    <location>
        <begin position="1"/>
        <end position="17"/>
    </location>
</feature>
<sequence length="334" mass="36735">MLLKIILLSLFACSAYALPAALREGNTRFLARSLGSACYTMDSVQRGLPCNPAAAAKEKKARFDGDIFLGSNVEYLKEAESLLSDQATPEALASFLSRRETVEGELSIEASFQASTWGISFEPYRLVAVTTFTNPSLPMIDLVIAEEQSVKAQIASYVHDNFYAGVQARYTHVKFLGQYFSIAEAFSAQSDETFATETQELLYLEPGLLFSWEEKPWQPQISAVLAQWGVTSRKTEEYPIQPEGLLGASIKPLVPLGLLELGVQLQINSETENARDAFRLGLAYHLGILQTVFSASENDHTAAFLLTLEQCTTGLSYWTQGSDRGVFVQLGVTL</sequence>
<gene>
    <name evidence="2" type="ORF">MNR06_00500</name>
</gene>
<dbReference type="Proteomes" id="UP000830116">
    <property type="component" value="Chromosome"/>
</dbReference>
<dbReference type="RefSeq" id="WP_243537871.1">
    <property type="nucleotide sequence ID" value="NZ_CP093442.1"/>
</dbReference>
<proteinExistence type="predicted"/>
<dbReference type="EMBL" id="CP093442">
    <property type="protein sequence ID" value="UOF01431.1"/>
    <property type="molecule type" value="Genomic_DNA"/>
</dbReference>
<name>A0ABY4C8X3_9BACT</name>
<protein>
    <submittedName>
        <fullName evidence="2">Uncharacterized protein</fullName>
    </submittedName>
</protein>
<evidence type="ECO:0000256" key="1">
    <source>
        <dbReference type="SAM" id="SignalP"/>
    </source>
</evidence>